<name>A0ABR0NGS8_GOSAR</name>
<accession>A0ABR0NGS8</accession>
<comment type="caution">
    <text evidence="1">The sequence shown here is derived from an EMBL/GenBank/DDBJ whole genome shotgun (WGS) entry which is preliminary data.</text>
</comment>
<protein>
    <submittedName>
        <fullName evidence="1">Uncharacterized protein</fullName>
    </submittedName>
</protein>
<gene>
    <name evidence="1" type="ORF">PVK06_034326</name>
</gene>
<sequence length="116" mass="12910">MVSDSQVVEKVMIMGNTDGIVVVSRAKADGIIVKIGYLNSFRAEVNGFARGILLCLNEDLIVDILNIHSQVVHVKIHSTMSSDHFFCFIIYASLHVAKGRELWHFLSSLVVSVEEH</sequence>
<evidence type="ECO:0000313" key="1">
    <source>
        <dbReference type="EMBL" id="KAK5793188.1"/>
    </source>
</evidence>
<dbReference type="EMBL" id="JARKNE010000010">
    <property type="protein sequence ID" value="KAK5793188.1"/>
    <property type="molecule type" value="Genomic_DNA"/>
</dbReference>
<evidence type="ECO:0000313" key="2">
    <source>
        <dbReference type="Proteomes" id="UP001358586"/>
    </source>
</evidence>
<dbReference type="Proteomes" id="UP001358586">
    <property type="component" value="Chromosome 10"/>
</dbReference>
<proteinExistence type="predicted"/>
<organism evidence="1 2">
    <name type="scientific">Gossypium arboreum</name>
    <name type="common">Tree cotton</name>
    <name type="synonym">Gossypium nanking</name>
    <dbReference type="NCBI Taxonomy" id="29729"/>
    <lineage>
        <taxon>Eukaryota</taxon>
        <taxon>Viridiplantae</taxon>
        <taxon>Streptophyta</taxon>
        <taxon>Embryophyta</taxon>
        <taxon>Tracheophyta</taxon>
        <taxon>Spermatophyta</taxon>
        <taxon>Magnoliopsida</taxon>
        <taxon>eudicotyledons</taxon>
        <taxon>Gunneridae</taxon>
        <taxon>Pentapetalae</taxon>
        <taxon>rosids</taxon>
        <taxon>malvids</taxon>
        <taxon>Malvales</taxon>
        <taxon>Malvaceae</taxon>
        <taxon>Malvoideae</taxon>
        <taxon>Gossypium</taxon>
    </lineage>
</organism>
<reference evidence="1 2" key="1">
    <citation type="submission" date="2023-03" db="EMBL/GenBank/DDBJ databases">
        <title>WGS of Gossypium arboreum.</title>
        <authorList>
            <person name="Yu D."/>
        </authorList>
    </citation>
    <scope>NUCLEOTIDE SEQUENCE [LARGE SCALE GENOMIC DNA]</scope>
    <source>
        <tissue evidence="1">Leaf</tissue>
    </source>
</reference>
<keyword evidence="2" id="KW-1185">Reference proteome</keyword>